<dbReference type="Pfam" id="PF04043">
    <property type="entry name" value="PMEI"/>
    <property type="match status" value="1"/>
</dbReference>
<dbReference type="Proteomes" id="UP001472677">
    <property type="component" value="Unassembled WGS sequence"/>
</dbReference>
<sequence>MANKVVFIGVSSVFLVTLVVAVVVGVTNTKSKNERIATSKKELLSLCNPVDFKATCEHSLVQTKSANIKGLISTTFLEAMTEIKSVMLKSKTIPELQRDEGTMDAFKVCQEVLDYAIDDLDDSSHILGEKSVSNVEDFLMNLKVWLSGAITS</sequence>
<feature type="chain" id="PRO_5046225916" description="Pectinesterase inhibitor domain-containing protein" evidence="1">
    <location>
        <begin position="22"/>
        <end position="152"/>
    </location>
</feature>
<dbReference type="SMART" id="SM00856">
    <property type="entry name" value="PMEI"/>
    <property type="match status" value="1"/>
</dbReference>
<evidence type="ECO:0000259" key="2">
    <source>
        <dbReference type="SMART" id="SM00856"/>
    </source>
</evidence>
<dbReference type="InterPro" id="IPR006501">
    <property type="entry name" value="Pectinesterase_inhib_dom"/>
</dbReference>
<dbReference type="CDD" id="cd15798">
    <property type="entry name" value="PMEI-like_3"/>
    <property type="match status" value="1"/>
</dbReference>
<gene>
    <name evidence="3" type="ORF">V6N12_033570</name>
</gene>
<feature type="domain" description="Pectinesterase inhibitor" evidence="2">
    <location>
        <begin position="38"/>
        <end position="152"/>
    </location>
</feature>
<feature type="signal peptide" evidence="1">
    <location>
        <begin position="1"/>
        <end position="21"/>
    </location>
</feature>
<comment type="caution">
    <text evidence="3">The sequence shown here is derived from an EMBL/GenBank/DDBJ whole genome shotgun (WGS) entry which is preliminary data.</text>
</comment>
<evidence type="ECO:0000313" key="4">
    <source>
        <dbReference type="Proteomes" id="UP001472677"/>
    </source>
</evidence>
<keyword evidence="1" id="KW-0732">Signal</keyword>
<keyword evidence="4" id="KW-1185">Reference proteome</keyword>
<protein>
    <recommendedName>
        <fullName evidence="2">Pectinesterase inhibitor domain-containing protein</fullName>
    </recommendedName>
</protein>
<name>A0ABR2BVZ0_9ROSI</name>
<proteinExistence type="predicted"/>
<evidence type="ECO:0000256" key="1">
    <source>
        <dbReference type="SAM" id="SignalP"/>
    </source>
</evidence>
<dbReference type="SUPFAM" id="SSF101148">
    <property type="entry name" value="Plant invertase/pectin methylesterase inhibitor"/>
    <property type="match status" value="1"/>
</dbReference>
<dbReference type="InterPro" id="IPR035513">
    <property type="entry name" value="Invertase/methylesterase_inhib"/>
</dbReference>
<dbReference type="Gene3D" id="1.20.140.40">
    <property type="entry name" value="Invertase/pectin methylesterase inhibitor family protein"/>
    <property type="match status" value="1"/>
</dbReference>
<organism evidence="3 4">
    <name type="scientific">Hibiscus sabdariffa</name>
    <name type="common">roselle</name>
    <dbReference type="NCBI Taxonomy" id="183260"/>
    <lineage>
        <taxon>Eukaryota</taxon>
        <taxon>Viridiplantae</taxon>
        <taxon>Streptophyta</taxon>
        <taxon>Embryophyta</taxon>
        <taxon>Tracheophyta</taxon>
        <taxon>Spermatophyta</taxon>
        <taxon>Magnoliopsida</taxon>
        <taxon>eudicotyledons</taxon>
        <taxon>Gunneridae</taxon>
        <taxon>Pentapetalae</taxon>
        <taxon>rosids</taxon>
        <taxon>malvids</taxon>
        <taxon>Malvales</taxon>
        <taxon>Malvaceae</taxon>
        <taxon>Malvoideae</taxon>
        <taxon>Hibiscus</taxon>
    </lineage>
</organism>
<evidence type="ECO:0000313" key="3">
    <source>
        <dbReference type="EMBL" id="KAK8511293.1"/>
    </source>
</evidence>
<dbReference type="EMBL" id="JBBPBM010000079">
    <property type="protein sequence ID" value="KAK8511293.1"/>
    <property type="molecule type" value="Genomic_DNA"/>
</dbReference>
<reference evidence="3 4" key="1">
    <citation type="journal article" date="2024" name="G3 (Bethesda)">
        <title>Genome assembly of Hibiscus sabdariffa L. provides insights into metabolisms of medicinal natural products.</title>
        <authorList>
            <person name="Kim T."/>
        </authorList>
    </citation>
    <scope>NUCLEOTIDE SEQUENCE [LARGE SCALE GENOMIC DNA]</scope>
    <source>
        <strain evidence="3">TK-2024</strain>
        <tissue evidence="3">Old leaves</tissue>
    </source>
</reference>
<accession>A0ABR2BVZ0</accession>